<dbReference type="AlphaFoldDB" id="A0A316W6K7"/>
<dbReference type="GeneID" id="37035403"/>
<name>A0A316W6K7_9BASI</name>
<dbReference type="InParanoid" id="A0A316W6K7"/>
<evidence type="ECO:0000313" key="1">
    <source>
        <dbReference type="EMBL" id="PWN43693.1"/>
    </source>
</evidence>
<reference evidence="1 2" key="1">
    <citation type="journal article" date="2018" name="Mol. Biol. Evol.">
        <title>Broad Genomic Sampling Reveals a Smut Pathogenic Ancestry of the Fungal Clade Ustilaginomycotina.</title>
        <authorList>
            <person name="Kijpornyongpan T."/>
            <person name="Mondo S.J."/>
            <person name="Barry K."/>
            <person name="Sandor L."/>
            <person name="Lee J."/>
            <person name="Lipzen A."/>
            <person name="Pangilinan J."/>
            <person name="LaButti K."/>
            <person name="Hainaut M."/>
            <person name="Henrissat B."/>
            <person name="Grigoriev I.V."/>
            <person name="Spatafora J.W."/>
            <person name="Aime M.C."/>
        </authorList>
    </citation>
    <scope>NUCLEOTIDE SEQUENCE [LARGE SCALE GENOMIC DNA]</scope>
    <source>
        <strain evidence="1 2">MCA 4658</strain>
    </source>
</reference>
<dbReference type="RefSeq" id="XP_025370853.1">
    <property type="nucleotide sequence ID" value="XM_025513533.1"/>
</dbReference>
<evidence type="ECO:0000313" key="2">
    <source>
        <dbReference type="Proteomes" id="UP000245783"/>
    </source>
</evidence>
<proteinExistence type="predicted"/>
<dbReference type="EMBL" id="KZ819367">
    <property type="protein sequence ID" value="PWN43693.1"/>
    <property type="molecule type" value="Genomic_DNA"/>
</dbReference>
<sequence>MLGLLIFLAGQRSRTSRELKLGCSTAAIECVDATETLEAHAHAHAHAHTHTHDYLILAWLHDPSSS</sequence>
<keyword evidence="2" id="KW-1185">Reference proteome</keyword>
<gene>
    <name evidence="1" type="ORF">IE81DRAFT_322096</name>
</gene>
<organism evidence="1 2">
    <name type="scientific">Ceraceosorus guamensis</name>
    <dbReference type="NCBI Taxonomy" id="1522189"/>
    <lineage>
        <taxon>Eukaryota</taxon>
        <taxon>Fungi</taxon>
        <taxon>Dikarya</taxon>
        <taxon>Basidiomycota</taxon>
        <taxon>Ustilaginomycotina</taxon>
        <taxon>Exobasidiomycetes</taxon>
        <taxon>Ceraceosorales</taxon>
        <taxon>Ceraceosoraceae</taxon>
        <taxon>Ceraceosorus</taxon>
    </lineage>
</organism>
<protein>
    <submittedName>
        <fullName evidence="1">Uncharacterized protein</fullName>
    </submittedName>
</protein>
<accession>A0A316W6K7</accession>
<dbReference type="Proteomes" id="UP000245783">
    <property type="component" value="Unassembled WGS sequence"/>
</dbReference>